<feature type="transmembrane region" description="Helical" evidence="1">
    <location>
        <begin position="181"/>
        <end position="201"/>
    </location>
</feature>
<dbReference type="AlphaFoldDB" id="A0A7W3FPS3"/>
<keyword evidence="1" id="KW-0812">Transmembrane</keyword>
<dbReference type="Proteomes" id="UP000547058">
    <property type="component" value="Unassembled WGS sequence"/>
</dbReference>
<dbReference type="Pfam" id="PF10067">
    <property type="entry name" value="DUF2306"/>
    <property type="match status" value="1"/>
</dbReference>
<organism evidence="2 3">
    <name type="scientific">Stenotrophomonas tumulicola</name>
    <dbReference type="NCBI Taxonomy" id="1685415"/>
    <lineage>
        <taxon>Bacteria</taxon>
        <taxon>Pseudomonadati</taxon>
        <taxon>Pseudomonadota</taxon>
        <taxon>Gammaproteobacteria</taxon>
        <taxon>Lysobacterales</taxon>
        <taxon>Lysobacteraceae</taxon>
        <taxon>Stenotrophomonas</taxon>
    </lineage>
</organism>
<feature type="transmembrane region" description="Helical" evidence="1">
    <location>
        <begin position="151"/>
        <end position="175"/>
    </location>
</feature>
<proteinExistence type="predicted"/>
<sequence length="221" mass="24297">MAVEPRRLGAVRVVGWTIVWLAVLAVSAEFLLAVYGKYHSLDGPAYARFMDRHGWLWLHLGGGLVTLLLGPVQFLGRLRRARPRLHRQLGRVYLYGLLVASAAAAALILTTPAPFSIRAGFAATALAWLSTALAGMVAVRHRRIEVHQQWMVRNYVVSLAPVMFRLMLPAAIALGQAPSSALVAMLLWASWLLPLAIVEVFRRLLRHARGDAQLTGRATIA</sequence>
<evidence type="ECO:0000256" key="1">
    <source>
        <dbReference type="SAM" id="Phobius"/>
    </source>
</evidence>
<feature type="transmembrane region" description="Helical" evidence="1">
    <location>
        <begin position="92"/>
        <end position="113"/>
    </location>
</feature>
<dbReference type="EMBL" id="JACGXS010000012">
    <property type="protein sequence ID" value="MBA8683474.1"/>
    <property type="molecule type" value="Genomic_DNA"/>
</dbReference>
<comment type="caution">
    <text evidence="2">The sequence shown here is derived from an EMBL/GenBank/DDBJ whole genome shotgun (WGS) entry which is preliminary data.</text>
</comment>
<feature type="transmembrane region" description="Helical" evidence="1">
    <location>
        <begin position="12"/>
        <end position="35"/>
    </location>
</feature>
<reference evidence="2 3" key="1">
    <citation type="submission" date="2020-08" db="EMBL/GenBank/DDBJ databases">
        <title>Stenotrophomonas tumulicola JCM 30961.</title>
        <authorList>
            <person name="Deng Y."/>
        </authorList>
    </citation>
    <scope>NUCLEOTIDE SEQUENCE [LARGE SCALE GENOMIC DNA]</scope>
    <source>
        <strain evidence="2 3">JCM 30961</strain>
    </source>
</reference>
<keyword evidence="3" id="KW-1185">Reference proteome</keyword>
<gene>
    <name evidence="2" type="ORF">H4O11_16870</name>
</gene>
<evidence type="ECO:0000313" key="2">
    <source>
        <dbReference type="EMBL" id="MBA8683474.1"/>
    </source>
</evidence>
<feature type="transmembrane region" description="Helical" evidence="1">
    <location>
        <begin position="55"/>
        <end position="72"/>
    </location>
</feature>
<keyword evidence="1" id="KW-0472">Membrane</keyword>
<feature type="transmembrane region" description="Helical" evidence="1">
    <location>
        <begin position="119"/>
        <end position="139"/>
    </location>
</feature>
<accession>A0A7W3FPS3</accession>
<protein>
    <submittedName>
        <fullName evidence="2">DUF2306 domain-containing protein</fullName>
    </submittedName>
</protein>
<evidence type="ECO:0000313" key="3">
    <source>
        <dbReference type="Proteomes" id="UP000547058"/>
    </source>
</evidence>
<name>A0A7W3FPS3_9GAMM</name>
<keyword evidence="1" id="KW-1133">Transmembrane helix</keyword>
<dbReference type="RefSeq" id="WP_182341135.1">
    <property type="nucleotide sequence ID" value="NZ_JACGXS010000012.1"/>
</dbReference>
<dbReference type="InterPro" id="IPR018750">
    <property type="entry name" value="DUF2306_membrane"/>
</dbReference>